<accession>I7MGD2</accession>
<dbReference type="RefSeq" id="XP_001032711.2">
    <property type="nucleotide sequence ID" value="XM_001032711.2"/>
</dbReference>
<feature type="region of interest" description="Disordered" evidence="1">
    <location>
        <begin position="836"/>
        <end position="856"/>
    </location>
</feature>
<feature type="compositionally biased region" description="Polar residues" evidence="1">
    <location>
        <begin position="706"/>
        <end position="725"/>
    </location>
</feature>
<dbReference type="InParanoid" id="I7MGD2"/>
<evidence type="ECO:0000313" key="3">
    <source>
        <dbReference type="Proteomes" id="UP000009168"/>
    </source>
</evidence>
<sequence length="1261" mass="146630">MYTNFITQNSSSPYYHSIQYNGVVNEIEDKDLMQHTLLGQSNSYGINFTNYYSNQSISSIIKAEKFNNNKNDCQISNQQQLQSQPQDKNIDLSNNQLELLKEQNKQENLGGEKMRNPSKSLKRIQSDQSIISTFARSTPQFYNLSKPSQIYSQQSLNTQLINNEGNSQVLRNQQIQNSSNQNDKEKIIKISKIYSTQLTDNKKCQKKANQINQEYQEKKSSPQQQKYNKSSSLSNQVTNLVEQQFYSTLMPSFLTKTNNTLSSYRVDENKQLYVFQQQAINFQRKQKKTRSIPSSIYQNSKRFTQISVNADQSQRSQNTEENEVNVSNLQPTALLTKQQKNSIKIIKSETRNHQNSIFNRSDSKTKLLQHGKFQTGNNTQQSSQFQSHSQSLSNIMNLNKQQKSMSQKNSLTYQSILSSINSPQNSSNKIRLQKEQSQINPSNQQQNTILQNFNQTQKPDYVMDVSPSNEAIKNNNLENSSFYSKSKSFQLMQKNNSKIQANIPSNLYHYKSNSMIVPTTSQNTRMQENNIDSTQRHTQQPLSFKKNQSLYYQSGEQSFQMDKNMQSDDQHKYCQQKKSQESSPQLSASSRIPSQVLKKHLYKNNIKQNDLHEGQFNQKKGSFLVKQQQYQSTLKSEYTESDGKAEVVSQKQVENNLEQQLSPKRKVVDKQIIKEIKQEVKEKNVEKQIFDQKSYENIRFIKQYQTDQSNKKQITHSESTQQLKESLSLSNASNSNYNVEDKLSENRKLNLKKNFSQNYQENDSQFKKQSQTYTSNLQNTLKDNQKDLQNQFSEIKKQRNMSQITLSSNQQNSQKKDVINKTVEGILLEQQQQMVNKQNKLSKSPQRTSQTGLYQDNQISEYSSRIINNKIDTENKKFLLKQIEQQYQNKQQKNQNFYYQPSNNTKDYSPLASAVANKKFQNNNDYKGQQDENDNKKSFAEKIQDLAEKNKQWNNNTNKKYGKNGSFSIKAQDSQIILNKEQENDLSPVKYNVPYQESEVELNQKESPKPVEVPQQIFNSMCQINIHRPKTSEGGSRQRGLRLYQKIRNDNTNGINLNDKNTQFQTQNIASKNGDENKLGHTIKQFYATHHPSKINKLGSEGSCLQSIFQQKQNNVDKSVYEKISLPSNCYEQQYQKSENQVSNEIELNKLLVENESDLGIEEFQIEETNEQNTLQNEEYKQMVSMQQECIKNNNFIQEQNTQSNKILIRYNKSQNQQRREKQQSLIKYSDSNTIQSSSQEIIHKPKGSQLKQDFLSLFAQ</sequence>
<gene>
    <name evidence="2" type="ORF">TTHERM_00530000</name>
</gene>
<feature type="region of interest" description="Disordered" evidence="1">
    <location>
        <begin position="706"/>
        <end position="745"/>
    </location>
</feature>
<name>I7MGD2_TETTS</name>
<protein>
    <submittedName>
        <fullName evidence="2">Uncharacterized protein</fullName>
    </submittedName>
</protein>
<feature type="region of interest" description="Disordered" evidence="1">
    <location>
        <begin position="563"/>
        <end position="591"/>
    </location>
</feature>
<feature type="region of interest" description="Disordered" evidence="1">
    <location>
        <begin position="310"/>
        <end position="330"/>
    </location>
</feature>
<organism evidence="2 3">
    <name type="scientific">Tetrahymena thermophila (strain SB210)</name>
    <dbReference type="NCBI Taxonomy" id="312017"/>
    <lineage>
        <taxon>Eukaryota</taxon>
        <taxon>Sar</taxon>
        <taxon>Alveolata</taxon>
        <taxon>Ciliophora</taxon>
        <taxon>Intramacronucleata</taxon>
        <taxon>Oligohymenophorea</taxon>
        <taxon>Hymenostomatida</taxon>
        <taxon>Tetrahymenina</taxon>
        <taxon>Tetrahymenidae</taxon>
        <taxon>Tetrahymena</taxon>
    </lineage>
</organism>
<evidence type="ECO:0000256" key="1">
    <source>
        <dbReference type="SAM" id="MobiDB-lite"/>
    </source>
</evidence>
<evidence type="ECO:0000313" key="2">
    <source>
        <dbReference type="EMBL" id="EAR85048.2"/>
    </source>
</evidence>
<dbReference type="eggNOG" id="ENOG502RT3H">
    <property type="taxonomic scope" value="Eukaryota"/>
</dbReference>
<reference evidence="3" key="1">
    <citation type="journal article" date="2006" name="PLoS Biol.">
        <title>Macronuclear genome sequence of the ciliate Tetrahymena thermophila, a model eukaryote.</title>
        <authorList>
            <person name="Eisen J.A."/>
            <person name="Coyne R.S."/>
            <person name="Wu M."/>
            <person name="Wu D."/>
            <person name="Thiagarajan M."/>
            <person name="Wortman J.R."/>
            <person name="Badger J.H."/>
            <person name="Ren Q."/>
            <person name="Amedeo P."/>
            <person name="Jones K.M."/>
            <person name="Tallon L.J."/>
            <person name="Delcher A.L."/>
            <person name="Salzberg S.L."/>
            <person name="Silva J.C."/>
            <person name="Haas B.J."/>
            <person name="Majoros W.H."/>
            <person name="Farzad M."/>
            <person name="Carlton J.M."/>
            <person name="Smith R.K. Jr."/>
            <person name="Garg J."/>
            <person name="Pearlman R.E."/>
            <person name="Karrer K.M."/>
            <person name="Sun L."/>
            <person name="Manning G."/>
            <person name="Elde N.C."/>
            <person name="Turkewitz A.P."/>
            <person name="Asai D.J."/>
            <person name="Wilkes D.E."/>
            <person name="Wang Y."/>
            <person name="Cai H."/>
            <person name="Collins K."/>
            <person name="Stewart B.A."/>
            <person name="Lee S.R."/>
            <person name="Wilamowska K."/>
            <person name="Weinberg Z."/>
            <person name="Ruzzo W.L."/>
            <person name="Wloga D."/>
            <person name="Gaertig J."/>
            <person name="Frankel J."/>
            <person name="Tsao C.-C."/>
            <person name="Gorovsky M.A."/>
            <person name="Keeling P.J."/>
            <person name="Waller R.F."/>
            <person name="Patron N.J."/>
            <person name="Cherry J.M."/>
            <person name="Stover N.A."/>
            <person name="Krieger C.J."/>
            <person name="del Toro C."/>
            <person name="Ryder H.F."/>
            <person name="Williamson S.C."/>
            <person name="Barbeau R.A."/>
            <person name="Hamilton E.P."/>
            <person name="Orias E."/>
        </authorList>
    </citation>
    <scope>NUCLEOTIDE SEQUENCE [LARGE SCALE GENOMIC DNA]</scope>
    <source>
        <strain evidence="3">SB210</strain>
    </source>
</reference>
<feature type="compositionally biased region" description="Low complexity" evidence="1">
    <location>
        <begin position="726"/>
        <end position="738"/>
    </location>
</feature>
<proteinExistence type="predicted"/>
<dbReference type="EMBL" id="GG662522">
    <property type="protein sequence ID" value="EAR85048.2"/>
    <property type="molecule type" value="Genomic_DNA"/>
</dbReference>
<dbReference type="Proteomes" id="UP000009168">
    <property type="component" value="Unassembled WGS sequence"/>
</dbReference>
<keyword evidence="3" id="KW-1185">Reference proteome</keyword>
<dbReference type="KEGG" id="tet:TTHERM_00530000"/>
<feature type="compositionally biased region" description="Low complexity" evidence="1">
    <location>
        <begin position="581"/>
        <end position="590"/>
    </location>
</feature>
<dbReference type="GeneID" id="7832106"/>
<dbReference type="AlphaFoldDB" id="I7MGD2"/>